<reference evidence="2 3" key="1">
    <citation type="submission" date="2023-08" db="EMBL/GenBank/DDBJ databases">
        <title>The draft genome sequence of Paracraurococcus sp. LOR1-02.</title>
        <authorList>
            <person name="Kingkaew E."/>
            <person name="Tanasupawat S."/>
        </authorList>
    </citation>
    <scope>NUCLEOTIDE SEQUENCE [LARGE SCALE GENOMIC DNA]</scope>
    <source>
        <strain evidence="2 3">LOR1-02</strain>
    </source>
</reference>
<evidence type="ECO:0000313" key="3">
    <source>
        <dbReference type="Proteomes" id="UP001243009"/>
    </source>
</evidence>
<name>A0ABT9EDE6_9PROT</name>
<dbReference type="Proteomes" id="UP001243009">
    <property type="component" value="Unassembled WGS sequence"/>
</dbReference>
<keyword evidence="1" id="KW-0472">Membrane</keyword>
<keyword evidence="1" id="KW-0812">Transmembrane</keyword>
<feature type="transmembrane region" description="Helical" evidence="1">
    <location>
        <begin position="12"/>
        <end position="30"/>
    </location>
</feature>
<evidence type="ECO:0000313" key="2">
    <source>
        <dbReference type="EMBL" id="MDO9714214.1"/>
    </source>
</evidence>
<dbReference type="EMBL" id="JAUTWS010000187">
    <property type="protein sequence ID" value="MDO9714214.1"/>
    <property type="molecule type" value="Genomic_DNA"/>
</dbReference>
<evidence type="ECO:0000256" key="1">
    <source>
        <dbReference type="SAM" id="Phobius"/>
    </source>
</evidence>
<sequence>MFFDPPRTLTFWLVNGIPAAVLTLVIAALIQPAVWAVAGLASVIGAGAWTAELRRRSTDLSPKAFIGS</sequence>
<keyword evidence="3" id="KW-1185">Reference proteome</keyword>
<keyword evidence="1" id="KW-1133">Transmembrane helix</keyword>
<protein>
    <submittedName>
        <fullName evidence="2">Uncharacterized protein</fullName>
    </submittedName>
</protein>
<dbReference type="RefSeq" id="WP_305109053.1">
    <property type="nucleotide sequence ID" value="NZ_JAUTWS010000187.1"/>
</dbReference>
<accession>A0ABT9EDE6</accession>
<organism evidence="2 3">
    <name type="scientific">Paracraurococcus lichenis</name>
    <dbReference type="NCBI Taxonomy" id="3064888"/>
    <lineage>
        <taxon>Bacteria</taxon>
        <taxon>Pseudomonadati</taxon>
        <taxon>Pseudomonadota</taxon>
        <taxon>Alphaproteobacteria</taxon>
        <taxon>Acetobacterales</taxon>
        <taxon>Roseomonadaceae</taxon>
        <taxon>Paracraurococcus</taxon>
    </lineage>
</organism>
<gene>
    <name evidence="2" type="ORF">Q7A36_38335</name>
</gene>
<proteinExistence type="predicted"/>
<comment type="caution">
    <text evidence="2">The sequence shown here is derived from an EMBL/GenBank/DDBJ whole genome shotgun (WGS) entry which is preliminary data.</text>
</comment>